<dbReference type="AlphaFoldDB" id="Q4SZA5"/>
<name>Q4SZA5_TETNG</name>
<accession>Q4SZA5</accession>
<feature type="non-terminal residue" evidence="2">
    <location>
        <position position="107"/>
    </location>
</feature>
<proteinExistence type="predicted"/>
<reference evidence="2" key="1">
    <citation type="journal article" date="2004" name="Nature">
        <title>Genome duplication in the teleost fish Tetraodon nigroviridis reveals the early vertebrate proto-karyotype.</title>
        <authorList>
            <person name="Jaillon O."/>
            <person name="Aury J.-M."/>
            <person name="Brunet F."/>
            <person name="Petit J.-L."/>
            <person name="Stange-Thomann N."/>
            <person name="Mauceli E."/>
            <person name="Bouneau L."/>
            <person name="Fischer C."/>
            <person name="Ozouf-Costaz C."/>
            <person name="Bernot A."/>
            <person name="Nicaud S."/>
            <person name="Jaffe D."/>
            <person name="Fisher S."/>
            <person name="Lutfalla G."/>
            <person name="Dossat C."/>
            <person name="Segurens B."/>
            <person name="Dasilva C."/>
            <person name="Salanoubat M."/>
            <person name="Levy M."/>
            <person name="Boudet N."/>
            <person name="Castellano S."/>
            <person name="Anthouard V."/>
            <person name="Jubin C."/>
            <person name="Castelli V."/>
            <person name="Katinka M."/>
            <person name="Vacherie B."/>
            <person name="Biemont C."/>
            <person name="Skalli Z."/>
            <person name="Cattolico L."/>
            <person name="Poulain J."/>
            <person name="De Berardinis V."/>
            <person name="Cruaud C."/>
            <person name="Duprat S."/>
            <person name="Brottier P."/>
            <person name="Coutanceau J.-P."/>
            <person name="Gouzy J."/>
            <person name="Parra G."/>
            <person name="Lardier G."/>
            <person name="Chapple C."/>
            <person name="McKernan K.J."/>
            <person name="McEwan P."/>
            <person name="Bosak S."/>
            <person name="Kellis M."/>
            <person name="Volff J.-N."/>
            <person name="Guigo R."/>
            <person name="Zody M.C."/>
            <person name="Mesirov J."/>
            <person name="Lindblad-Toh K."/>
            <person name="Birren B."/>
            <person name="Nusbaum C."/>
            <person name="Kahn D."/>
            <person name="Robinson-Rechavi M."/>
            <person name="Laudet V."/>
            <person name="Schachter V."/>
            <person name="Quetier F."/>
            <person name="Saurin W."/>
            <person name="Scarpelli C."/>
            <person name="Wincker P."/>
            <person name="Lander E.S."/>
            <person name="Weissenbach J."/>
            <person name="Roest Crollius H."/>
        </authorList>
    </citation>
    <scope>NUCLEOTIDE SEQUENCE [LARGE SCALE GENOMIC DNA]</scope>
</reference>
<organism evidence="2">
    <name type="scientific">Tetraodon nigroviridis</name>
    <name type="common">Spotted green pufferfish</name>
    <name type="synonym">Chelonodon nigroviridis</name>
    <dbReference type="NCBI Taxonomy" id="99883"/>
    <lineage>
        <taxon>Eukaryota</taxon>
        <taxon>Metazoa</taxon>
        <taxon>Chordata</taxon>
        <taxon>Craniata</taxon>
        <taxon>Vertebrata</taxon>
        <taxon>Euteleostomi</taxon>
        <taxon>Actinopterygii</taxon>
        <taxon>Neopterygii</taxon>
        <taxon>Teleostei</taxon>
        <taxon>Neoteleostei</taxon>
        <taxon>Acanthomorphata</taxon>
        <taxon>Eupercaria</taxon>
        <taxon>Tetraodontiformes</taxon>
        <taxon>Tetradontoidea</taxon>
        <taxon>Tetraodontidae</taxon>
        <taxon>Tetraodon</taxon>
    </lineage>
</organism>
<evidence type="ECO:0000313" key="2">
    <source>
        <dbReference type="EMBL" id="CAF94027.1"/>
    </source>
</evidence>
<evidence type="ECO:0000256" key="1">
    <source>
        <dbReference type="SAM" id="MobiDB-lite"/>
    </source>
</evidence>
<protein>
    <submittedName>
        <fullName evidence="2">(spotted green pufferfish) hypothetical protein</fullName>
    </submittedName>
</protein>
<sequence length="107" mass="11781">KRRRRQGDLQQQGQSSGPAQEAQEGADGLHGPSTGAIRAQLRAPEVLKRPGPNGTGGFPQPHRHAGQDLVPEPKDQVERGKQRWGSSCWLKTGNYPALQRMFPSPYF</sequence>
<dbReference type="EMBL" id="CAAE01011740">
    <property type="protein sequence ID" value="CAF94027.1"/>
    <property type="molecule type" value="Genomic_DNA"/>
</dbReference>
<dbReference type="KEGG" id="tng:GSTEN00009938G001"/>
<dbReference type="OrthoDB" id="10643531at2759"/>
<feature type="region of interest" description="Disordered" evidence="1">
    <location>
        <begin position="1"/>
        <end position="85"/>
    </location>
</feature>
<feature type="compositionally biased region" description="Basic and acidic residues" evidence="1">
    <location>
        <begin position="71"/>
        <end position="81"/>
    </location>
</feature>
<reference evidence="2" key="2">
    <citation type="submission" date="2004-02" db="EMBL/GenBank/DDBJ databases">
        <authorList>
            <consortium name="Genoscope"/>
            <consortium name="Whitehead Institute Centre for Genome Research"/>
        </authorList>
    </citation>
    <scope>NUCLEOTIDE SEQUENCE</scope>
</reference>
<gene>
    <name evidence="2" type="ORF">GSTENG00009938001</name>
</gene>
<comment type="caution">
    <text evidence="2">The sequence shown here is derived from an EMBL/GenBank/DDBJ whole genome shotgun (WGS) entry which is preliminary data.</text>
</comment>